<protein>
    <submittedName>
        <fullName evidence="1">Uncharacterized protein</fullName>
    </submittedName>
</protein>
<sequence>MYCFFSHGLFAPSWIRVINSPLN</sequence>
<accession>A0A2P2QYV4</accession>
<evidence type="ECO:0000313" key="1">
    <source>
        <dbReference type="EMBL" id="MBX72145.1"/>
    </source>
</evidence>
<reference evidence="1" key="1">
    <citation type="submission" date="2018-02" db="EMBL/GenBank/DDBJ databases">
        <title>Rhizophora mucronata_Transcriptome.</title>
        <authorList>
            <person name="Meera S.P."/>
            <person name="Sreeshan A."/>
            <person name="Augustine A."/>
        </authorList>
    </citation>
    <scope>NUCLEOTIDE SEQUENCE</scope>
    <source>
        <tissue evidence="1">Leaf</tissue>
    </source>
</reference>
<dbReference type="AlphaFoldDB" id="A0A2P2QYV4"/>
<proteinExistence type="predicted"/>
<name>A0A2P2QYV4_RHIMU</name>
<dbReference type="EMBL" id="GGEC01091661">
    <property type="protein sequence ID" value="MBX72145.1"/>
    <property type="molecule type" value="Transcribed_RNA"/>
</dbReference>
<organism evidence="1">
    <name type="scientific">Rhizophora mucronata</name>
    <name type="common">Asiatic mangrove</name>
    <dbReference type="NCBI Taxonomy" id="61149"/>
    <lineage>
        <taxon>Eukaryota</taxon>
        <taxon>Viridiplantae</taxon>
        <taxon>Streptophyta</taxon>
        <taxon>Embryophyta</taxon>
        <taxon>Tracheophyta</taxon>
        <taxon>Spermatophyta</taxon>
        <taxon>Magnoliopsida</taxon>
        <taxon>eudicotyledons</taxon>
        <taxon>Gunneridae</taxon>
        <taxon>Pentapetalae</taxon>
        <taxon>rosids</taxon>
        <taxon>fabids</taxon>
        <taxon>Malpighiales</taxon>
        <taxon>Rhizophoraceae</taxon>
        <taxon>Rhizophora</taxon>
    </lineage>
</organism>